<comment type="caution">
    <text evidence="1">The sequence shown here is derived from an EMBL/GenBank/DDBJ whole genome shotgun (WGS) entry which is preliminary data.</text>
</comment>
<accession>A0ACC2PVT0</accession>
<proteinExistence type="predicted"/>
<sequence length="391" mass="43564">MLERKIFPGGKLDLSKHPLWKIPMHHNTNLKPINGIENNDVSDPDLPQEPPPPVPAPPQRPLSDQTHPVSSRPVTPTSQVTETPNTDLTFLEDLADLGYMYPEERTGQDDEDQGSMIKLMEKLLKIFRFKRALLRQAPEFVWTLLGTLMGSNPLNGGEIPLEQFGGSGSLPNSGQVSDRADHLVGSPPSPLLPHVGPGVENHQQSLGLKRFVDLPSGQNTVKKSIAAASQPPEHLVSDRRSDDLIEKTQQSQRRVGEIQAPLSDNTNTDGNQETVSTSKSETLTTTASSITQDSSSKKNLVPTRMSRERLKEMISKIKVPENVMRRLNLTKKDFEDVLSYDGSSSKLSDRVKHLQREFHIRKSQMNPALYAHVKRQLEKQLTPEFVGALRL</sequence>
<protein>
    <submittedName>
        <fullName evidence="1">Uncharacterized protein</fullName>
    </submittedName>
</protein>
<dbReference type="EMBL" id="CM056741">
    <property type="protein sequence ID" value="KAJ8687714.1"/>
    <property type="molecule type" value="Genomic_DNA"/>
</dbReference>
<evidence type="ECO:0000313" key="1">
    <source>
        <dbReference type="EMBL" id="KAJ8687714.1"/>
    </source>
</evidence>
<reference evidence="1" key="1">
    <citation type="submission" date="2023-04" db="EMBL/GenBank/DDBJ databases">
        <title>A chromosome-level genome assembly of the parasitoid wasp Eretmocerus hayati.</title>
        <authorList>
            <person name="Zhong Y."/>
            <person name="Liu S."/>
            <person name="Liu Y."/>
        </authorList>
    </citation>
    <scope>NUCLEOTIDE SEQUENCE</scope>
    <source>
        <strain evidence="1">ZJU_SS_LIU_2023</strain>
    </source>
</reference>
<gene>
    <name evidence="1" type="ORF">QAD02_023508</name>
</gene>
<name>A0ACC2PVT0_9HYME</name>
<evidence type="ECO:0000313" key="2">
    <source>
        <dbReference type="Proteomes" id="UP001239111"/>
    </source>
</evidence>
<keyword evidence="2" id="KW-1185">Reference proteome</keyword>
<organism evidence="1 2">
    <name type="scientific">Eretmocerus hayati</name>
    <dbReference type="NCBI Taxonomy" id="131215"/>
    <lineage>
        <taxon>Eukaryota</taxon>
        <taxon>Metazoa</taxon>
        <taxon>Ecdysozoa</taxon>
        <taxon>Arthropoda</taxon>
        <taxon>Hexapoda</taxon>
        <taxon>Insecta</taxon>
        <taxon>Pterygota</taxon>
        <taxon>Neoptera</taxon>
        <taxon>Endopterygota</taxon>
        <taxon>Hymenoptera</taxon>
        <taxon>Apocrita</taxon>
        <taxon>Proctotrupomorpha</taxon>
        <taxon>Chalcidoidea</taxon>
        <taxon>Aphelinidae</taxon>
        <taxon>Aphelininae</taxon>
        <taxon>Eretmocerus</taxon>
    </lineage>
</organism>
<dbReference type="Proteomes" id="UP001239111">
    <property type="component" value="Chromosome 1"/>
</dbReference>